<dbReference type="SUPFAM" id="SSF55620">
    <property type="entry name" value="Tetrahydrobiopterin biosynthesis enzymes-like"/>
    <property type="match status" value="1"/>
</dbReference>
<evidence type="ECO:0000256" key="1">
    <source>
        <dbReference type="ARBA" id="ARBA00022909"/>
    </source>
</evidence>
<comment type="caution">
    <text evidence="3">The sequence shown here is derived from an EMBL/GenBank/DDBJ whole genome shotgun (WGS) entry which is preliminary data.</text>
</comment>
<name>A0AAN7BJF2_9PEZI</name>
<dbReference type="Pfam" id="PF02152">
    <property type="entry name" value="FolB"/>
    <property type="match status" value="1"/>
</dbReference>
<dbReference type="InterPro" id="IPR006157">
    <property type="entry name" value="FolB_dom"/>
</dbReference>
<evidence type="ECO:0000313" key="3">
    <source>
        <dbReference type="EMBL" id="KAK4224550.1"/>
    </source>
</evidence>
<evidence type="ECO:0000259" key="2">
    <source>
        <dbReference type="SMART" id="SM00905"/>
    </source>
</evidence>
<dbReference type="GO" id="GO:0004150">
    <property type="term" value="F:dihydroneopterin aldolase activity"/>
    <property type="evidence" value="ECO:0007669"/>
    <property type="project" value="InterPro"/>
</dbReference>
<dbReference type="InterPro" id="IPR043133">
    <property type="entry name" value="GTP-CH-I_C/QueF"/>
</dbReference>
<sequence>MSTSPLTTTFSVRSLAGELPATVRVSNLFTLLQSAGHDAWNRPAKTQPCFLSAEVGFSQPFDSAAASDKLGEDTVHYGTLSKALLSSLNSYSPLDNGDEADESVQAVLGKLWGDLTGQDLEGQSTGSDKSFFAKGSLGKTVRLLSLTVVLPKASLLGEGINYTATAVFKEDGTVDARAMQMRILKLRVPTLIGVNANEREAKQMVITTVTVEQVARKVDLFTKVEGIVVKALEESSFETLEALGTHLIDCVADGYVNTEDYLVHILMEKPIAVPLADCPIVEVRRLVKDYYR</sequence>
<accession>A0AAN7BJF2</accession>
<organism evidence="3 4">
    <name type="scientific">Podospora fimiseda</name>
    <dbReference type="NCBI Taxonomy" id="252190"/>
    <lineage>
        <taxon>Eukaryota</taxon>
        <taxon>Fungi</taxon>
        <taxon>Dikarya</taxon>
        <taxon>Ascomycota</taxon>
        <taxon>Pezizomycotina</taxon>
        <taxon>Sordariomycetes</taxon>
        <taxon>Sordariomycetidae</taxon>
        <taxon>Sordariales</taxon>
        <taxon>Podosporaceae</taxon>
        <taxon>Podospora</taxon>
    </lineage>
</organism>
<evidence type="ECO:0000313" key="4">
    <source>
        <dbReference type="Proteomes" id="UP001301958"/>
    </source>
</evidence>
<proteinExistence type="predicted"/>
<reference evidence="3" key="1">
    <citation type="journal article" date="2023" name="Mol. Phylogenet. Evol.">
        <title>Genome-scale phylogeny and comparative genomics of the fungal order Sordariales.</title>
        <authorList>
            <person name="Hensen N."/>
            <person name="Bonometti L."/>
            <person name="Westerberg I."/>
            <person name="Brannstrom I.O."/>
            <person name="Guillou S."/>
            <person name="Cros-Aarteil S."/>
            <person name="Calhoun S."/>
            <person name="Haridas S."/>
            <person name="Kuo A."/>
            <person name="Mondo S."/>
            <person name="Pangilinan J."/>
            <person name="Riley R."/>
            <person name="LaButti K."/>
            <person name="Andreopoulos B."/>
            <person name="Lipzen A."/>
            <person name="Chen C."/>
            <person name="Yan M."/>
            <person name="Daum C."/>
            <person name="Ng V."/>
            <person name="Clum A."/>
            <person name="Steindorff A."/>
            <person name="Ohm R.A."/>
            <person name="Martin F."/>
            <person name="Silar P."/>
            <person name="Natvig D.O."/>
            <person name="Lalanne C."/>
            <person name="Gautier V."/>
            <person name="Ament-Velasquez S.L."/>
            <person name="Kruys A."/>
            <person name="Hutchinson M.I."/>
            <person name="Powell A.J."/>
            <person name="Barry K."/>
            <person name="Miller A.N."/>
            <person name="Grigoriev I.V."/>
            <person name="Debuchy R."/>
            <person name="Gladieux P."/>
            <person name="Hiltunen Thoren M."/>
            <person name="Johannesson H."/>
        </authorList>
    </citation>
    <scope>NUCLEOTIDE SEQUENCE</scope>
    <source>
        <strain evidence="3">CBS 990.96</strain>
    </source>
</reference>
<dbReference type="Proteomes" id="UP001301958">
    <property type="component" value="Unassembled WGS sequence"/>
</dbReference>
<dbReference type="EMBL" id="MU865389">
    <property type="protein sequence ID" value="KAK4224550.1"/>
    <property type="molecule type" value="Genomic_DNA"/>
</dbReference>
<gene>
    <name evidence="3" type="ORF">QBC38DRAFT_485186</name>
</gene>
<feature type="domain" description="Dihydroneopterin aldolase/epimerase" evidence="2">
    <location>
        <begin position="181"/>
        <end position="285"/>
    </location>
</feature>
<dbReference type="AlphaFoldDB" id="A0AAN7BJF2"/>
<keyword evidence="4" id="KW-1185">Reference proteome</keyword>
<reference evidence="3" key="2">
    <citation type="submission" date="2023-05" db="EMBL/GenBank/DDBJ databases">
        <authorList>
            <consortium name="Lawrence Berkeley National Laboratory"/>
            <person name="Steindorff A."/>
            <person name="Hensen N."/>
            <person name="Bonometti L."/>
            <person name="Westerberg I."/>
            <person name="Brannstrom I.O."/>
            <person name="Guillou S."/>
            <person name="Cros-Aarteil S."/>
            <person name="Calhoun S."/>
            <person name="Haridas S."/>
            <person name="Kuo A."/>
            <person name="Mondo S."/>
            <person name="Pangilinan J."/>
            <person name="Riley R."/>
            <person name="Labutti K."/>
            <person name="Andreopoulos B."/>
            <person name="Lipzen A."/>
            <person name="Chen C."/>
            <person name="Yanf M."/>
            <person name="Daum C."/>
            <person name="Ng V."/>
            <person name="Clum A."/>
            <person name="Ohm R."/>
            <person name="Martin F."/>
            <person name="Silar P."/>
            <person name="Natvig D."/>
            <person name="Lalanne C."/>
            <person name="Gautier V."/>
            <person name="Ament-Velasquez S.L."/>
            <person name="Kruys A."/>
            <person name="Hutchinson M.I."/>
            <person name="Powell A.J."/>
            <person name="Barry K."/>
            <person name="Miller A.N."/>
            <person name="Grigoriev I.V."/>
            <person name="Debuchy R."/>
            <person name="Gladieux P."/>
            <person name="Thoren M.H."/>
            <person name="Johannesson H."/>
        </authorList>
    </citation>
    <scope>NUCLEOTIDE SEQUENCE</scope>
    <source>
        <strain evidence="3">CBS 990.96</strain>
    </source>
</reference>
<dbReference type="GO" id="GO:0046656">
    <property type="term" value="P:folic acid biosynthetic process"/>
    <property type="evidence" value="ECO:0007669"/>
    <property type="project" value="UniProtKB-KW"/>
</dbReference>
<protein>
    <recommendedName>
        <fullName evidence="2">Dihydroneopterin aldolase/epimerase domain-containing protein</fullName>
    </recommendedName>
</protein>
<keyword evidence="1" id="KW-0289">Folate biosynthesis</keyword>
<dbReference type="SMART" id="SM00905">
    <property type="entry name" value="FolB"/>
    <property type="match status" value="1"/>
</dbReference>
<dbReference type="Gene3D" id="3.30.1130.10">
    <property type="match status" value="2"/>
</dbReference>